<evidence type="ECO:0000313" key="3">
    <source>
        <dbReference type="RefSeq" id="XP_005096116.1"/>
    </source>
</evidence>
<feature type="region of interest" description="Disordered" evidence="1">
    <location>
        <begin position="60"/>
        <end position="112"/>
    </location>
</feature>
<name>A0ABM0JKW8_APLCA</name>
<dbReference type="Proteomes" id="UP000694888">
    <property type="component" value="Unplaced"/>
</dbReference>
<evidence type="ECO:0000256" key="1">
    <source>
        <dbReference type="SAM" id="MobiDB-lite"/>
    </source>
</evidence>
<reference evidence="3" key="1">
    <citation type="submission" date="2025-08" db="UniProtKB">
        <authorList>
            <consortium name="RefSeq"/>
        </authorList>
    </citation>
    <scope>IDENTIFICATION</scope>
</reference>
<evidence type="ECO:0000313" key="2">
    <source>
        <dbReference type="Proteomes" id="UP000694888"/>
    </source>
</evidence>
<feature type="compositionally biased region" description="Basic and acidic residues" evidence="1">
    <location>
        <begin position="60"/>
        <end position="86"/>
    </location>
</feature>
<protein>
    <submittedName>
        <fullName evidence="3">Uncharacterized protein LOC101864216</fullName>
    </submittedName>
</protein>
<organism evidence="2 3">
    <name type="scientific">Aplysia californica</name>
    <name type="common">California sea hare</name>
    <dbReference type="NCBI Taxonomy" id="6500"/>
    <lineage>
        <taxon>Eukaryota</taxon>
        <taxon>Metazoa</taxon>
        <taxon>Spiralia</taxon>
        <taxon>Lophotrochozoa</taxon>
        <taxon>Mollusca</taxon>
        <taxon>Gastropoda</taxon>
        <taxon>Heterobranchia</taxon>
        <taxon>Euthyneura</taxon>
        <taxon>Tectipleura</taxon>
        <taxon>Aplysiida</taxon>
        <taxon>Aplysioidea</taxon>
        <taxon>Aplysiidae</taxon>
        <taxon>Aplysia</taxon>
    </lineage>
</organism>
<dbReference type="RefSeq" id="XP_005096116.1">
    <property type="nucleotide sequence ID" value="XM_005096059.3"/>
</dbReference>
<gene>
    <name evidence="3" type="primary">LOC101864216</name>
</gene>
<proteinExistence type="predicted"/>
<sequence length="112" mass="13145">MFGRFGCIVIGMYAGILIKQRYRIPELISPGEILGRMKAFEHNQRWEDYQYRYHNHGCCHHPDQGDRGPRMWERMREFEQRHRREQPTTPPPQPTQQTAPTATSGESEAASC</sequence>
<dbReference type="GeneID" id="101864216"/>
<accession>A0ABM0JKW8</accession>
<keyword evidence="2" id="KW-1185">Reference proteome</keyword>